<accession>A0A8H5GEG7</accession>
<dbReference type="Gene3D" id="1.20.1560.10">
    <property type="entry name" value="ABC transporter type 1, transmembrane domain"/>
    <property type="match status" value="2"/>
</dbReference>
<feature type="domain" description="ABC transporter" evidence="10">
    <location>
        <begin position="1290"/>
        <end position="1527"/>
    </location>
</feature>
<dbReference type="CDD" id="cd03250">
    <property type="entry name" value="ABCC_MRP_domain1"/>
    <property type="match status" value="1"/>
</dbReference>
<evidence type="ECO:0000256" key="9">
    <source>
        <dbReference type="SAM" id="Phobius"/>
    </source>
</evidence>
<keyword evidence="3 9" id="KW-0812">Transmembrane</keyword>
<dbReference type="GO" id="GO:0005524">
    <property type="term" value="F:ATP binding"/>
    <property type="evidence" value="ECO:0007669"/>
    <property type="project" value="UniProtKB-KW"/>
</dbReference>
<feature type="transmembrane region" description="Helical" evidence="9">
    <location>
        <begin position="350"/>
        <end position="372"/>
    </location>
</feature>
<evidence type="ECO:0000256" key="1">
    <source>
        <dbReference type="ARBA" id="ARBA00004141"/>
    </source>
</evidence>
<dbReference type="FunFam" id="1.20.1560.10:FF:000013">
    <property type="entry name" value="ABC transporter C family member 2"/>
    <property type="match status" value="1"/>
</dbReference>
<organism evidence="12 13">
    <name type="scientific">Leucocoprinus leucothites</name>
    <dbReference type="NCBI Taxonomy" id="201217"/>
    <lineage>
        <taxon>Eukaryota</taxon>
        <taxon>Fungi</taxon>
        <taxon>Dikarya</taxon>
        <taxon>Basidiomycota</taxon>
        <taxon>Agaricomycotina</taxon>
        <taxon>Agaricomycetes</taxon>
        <taxon>Agaricomycetidae</taxon>
        <taxon>Agaricales</taxon>
        <taxon>Agaricineae</taxon>
        <taxon>Agaricaceae</taxon>
        <taxon>Leucocoprinus</taxon>
    </lineage>
</organism>
<dbReference type="PANTHER" id="PTHR24223:SF415">
    <property type="entry name" value="FI20190P1"/>
    <property type="match status" value="1"/>
</dbReference>
<proteinExistence type="predicted"/>
<dbReference type="FunFam" id="3.40.50.300:FF:000997">
    <property type="entry name" value="Multidrug resistance-associated protein 1"/>
    <property type="match status" value="1"/>
</dbReference>
<dbReference type="CDD" id="cd18604">
    <property type="entry name" value="ABC_6TM_VMR1_D2_like"/>
    <property type="match status" value="1"/>
</dbReference>
<evidence type="ECO:0000256" key="8">
    <source>
        <dbReference type="ARBA" id="ARBA00023136"/>
    </source>
</evidence>
<dbReference type="GO" id="GO:0016020">
    <property type="term" value="C:membrane"/>
    <property type="evidence" value="ECO:0007669"/>
    <property type="project" value="UniProtKB-SubCell"/>
</dbReference>
<evidence type="ECO:0000256" key="3">
    <source>
        <dbReference type="ARBA" id="ARBA00022692"/>
    </source>
</evidence>
<dbReference type="SUPFAM" id="SSF52540">
    <property type="entry name" value="P-loop containing nucleoside triphosphate hydrolases"/>
    <property type="match status" value="2"/>
</dbReference>
<feature type="transmembrane region" description="Helical" evidence="9">
    <location>
        <begin position="1016"/>
        <end position="1038"/>
    </location>
</feature>
<keyword evidence="5" id="KW-0547">Nucleotide-binding</keyword>
<dbReference type="GO" id="GO:0140359">
    <property type="term" value="F:ABC-type transporter activity"/>
    <property type="evidence" value="ECO:0007669"/>
    <property type="project" value="InterPro"/>
</dbReference>
<dbReference type="InterPro" id="IPR003593">
    <property type="entry name" value="AAA+_ATPase"/>
</dbReference>
<dbReference type="Proteomes" id="UP000559027">
    <property type="component" value="Unassembled WGS sequence"/>
</dbReference>
<feature type="transmembrane region" description="Helical" evidence="9">
    <location>
        <begin position="936"/>
        <end position="961"/>
    </location>
</feature>
<dbReference type="Pfam" id="PF00005">
    <property type="entry name" value="ABC_tran"/>
    <property type="match status" value="2"/>
</dbReference>
<keyword evidence="4" id="KW-0677">Repeat</keyword>
<dbReference type="Pfam" id="PF00664">
    <property type="entry name" value="ABC_membrane"/>
    <property type="match status" value="2"/>
</dbReference>
<dbReference type="InterPro" id="IPR036640">
    <property type="entry name" value="ABC1_TM_sf"/>
</dbReference>
<gene>
    <name evidence="12" type="ORF">D9756_000363</name>
</gene>
<feature type="transmembrane region" description="Helical" evidence="9">
    <location>
        <begin position="39"/>
        <end position="66"/>
    </location>
</feature>
<dbReference type="SMART" id="SM00382">
    <property type="entry name" value="AAA"/>
    <property type="match status" value="2"/>
</dbReference>
<dbReference type="SUPFAM" id="SSF90123">
    <property type="entry name" value="ABC transporter transmembrane region"/>
    <property type="match status" value="2"/>
</dbReference>
<protein>
    <submittedName>
        <fullName evidence="12">Uncharacterized protein</fullName>
    </submittedName>
</protein>
<dbReference type="InterPro" id="IPR017871">
    <property type="entry name" value="ABC_transporter-like_CS"/>
</dbReference>
<evidence type="ECO:0000259" key="10">
    <source>
        <dbReference type="PROSITE" id="PS50893"/>
    </source>
</evidence>
<dbReference type="CDD" id="cd18596">
    <property type="entry name" value="ABC_6TM_VMR1_D1_like"/>
    <property type="match status" value="1"/>
</dbReference>
<sequence length="1548" mass="172176">MPTARENGTFSSSALTLLRMHQWLPTIVQDGMVDWGLEFLSFLGVAVPVCVIAISILDDVSVALPIPRTLRDFHRRLTSPFRNFLTLQDLSEPPGPTVDVPSSKTWILTVSACLVSLSNLVYWILKLFLDDRESAFRTGVPCFAWFYISFRAGLKPYKTPPYLFTIFASLYALQLGINTGFVLLAGKVNWFDLGWSTLNISIAGAFIYAAGTLPLITSLPCENVAGPNDVPSHSLSCPEDNVTLWSWSTFKFVEPLMKIAKNRTLGETDVWSLSPYFRHRNLFNKRLEYQSHYPTHSLLRFLIVSNSLDLFLDVGLELWSAVIGFVPPYALKEILANLAHDTPKARQTAYIWTVVAFLANLSFAQVDLFQAWHTRRCYERTRGQLFCAIHYKALRRREASGKSSANKDEENSELGKVVNIMRGDSYAVAQRFWEFSGVCTAPVRLIIALIFLYKVLGWSSLASVVVVMVAWLLNYPLIQVNISIARSMLKAMDKRLNTVNELLQNIRFLKFYGWENYWSSRAQTSRNDELSWRVRAYVVETIVGFIWIWIPSATALVAFLCYTLVEGQKLTVSKAFTALALFSYLQGPMAALPGQIEALLTAHVSMQRIDAFLSEGEVPDWASTLTSDLSDGFQPAEGIGFTNAIFEWDACSEDSAPSRFRLGPLDLMFPPGKLTLVSGSTGSGKTALLSALLGEMHCLSGSVHIKKAQHRLAYCGQNPWLEHATIRDNIIFGSAYGYNKSRYDKVVEACALLPDLKILPAGDLTEIGEKGITLSGGQRARIALARAIYSQAQCILLDDPLAAVDMHTAQHIVKSCFTGSLAENRTIILVTHHITLCLPIASYLVELEAGQILHHGAKSELAQEDILIEIIEAEDQPSTEVEDSPTLHISDLSVADYSGSGTATPAYSPGSDAGSVDGKLVEAEARAEGRVSLRTYLTYVHAAGVICWVLIIIVMLLIRVIGIGNQIFLAKWGEAYEKESMSLHQFAYHTLHFHWPSYPWENLPSPDSDVVPWLMLYLWISTAGAIAILLNITLGYYASLKAARSLFSSLLSKITRAPSRFFDTTPVGRILNRFTSDIGTIDGALQNSAKACISGIMDFASSFITILAVIPQFAPFAIFIAWLYIRLAPPYIRTSRDLRRLESIALSPAFSGFDELLQGITHIRAFGMEQRYQDRFYQRADHFQTFDHVYWLVNGWLRWRYDCLGSVVVFVATLFALGAGITDGLTAVVISQAASFAEANRQLVKVAAQLELDFNSVERVMEYLDVPQEAPPIIKESRPPAYWPSSSGQLVVDDLSVQYAPHLPPALKNVSFTVKPSEKIGVIGRTGSGKSTLALSLLRMIEPSEGKIVIDGIDISRLGLEDLRTRVTIISQDVSIFAGTLKSNLDPLNQNTPEECFEVLERCHLSSTLHFVPSVEEPTILDMHISPGSLSAGEKQLVALARAILRRTNIVIMDEATSQIDTQLDDQIQHTVRDELVSAIVITIAHRLRTIIDYDRILVLDNGRVAEFDSPGRLLRDSKGKFRQLCQKSTDWPLLSSLLHDWESADET</sequence>
<evidence type="ECO:0000259" key="11">
    <source>
        <dbReference type="PROSITE" id="PS50929"/>
    </source>
</evidence>
<dbReference type="PROSITE" id="PS50893">
    <property type="entry name" value="ABC_TRANSPORTER_2"/>
    <property type="match status" value="2"/>
</dbReference>
<feature type="transmembrane region" description="Helical" evidence="9">
    <location>
        <begin position="106"/>
        <end position="128"/>
    </location>
</feature>
<dbReference type="GO" id="GO:0016887">
    <property type="term" value="F:ATP hydrolysis activity"/>
    <property type="evidence" value="ECO:0007669"/>
    <property type="project" value="InterPro"/>
</dbReference>
<feature type="transmembrane region" description="Helical" evidence="9">
    <location>
        <begin position="162"/>
        <end position="186"/>
    </location>
</feature>
<comment type="caution">
    <text evidence="12">The sequence shown here is derived from an EMBL/GenBank/DDBJ whole genome shotgun (WGS) entry which is preliminary data.</text>
</comment>
<evidence type="ECO:0000313" key="13">
    <source>
        <dbReference type="Proteomes" id="UP000559027"/>
    </source>
</evidence>
<dbReference type="OrthoDB" id="6500128at2759"/>
<feature type="transmembrane region" description="Helical" evidence="9">
    <location>
        <begin position="198"/>
        <end position="216"/>
    </location>
</feature>
<dbReference type="PANTHER" id="PTHR24223">
    <property type="entry name" value="ATP-BINDING CASSETTE SUB-FAMILY C"/>
    <property type="match status" value="1"/>
</dbReference>
<keyword evidence="13" id="KW-1185">Reference proteome</keyword>
<dbReference type="EMBL" id="JAACJO010000001">
    <property type="protein sequence ID" value="KAF5363544.1"/>
    <property type="molecule type" value="Genomic_DNA"/>
</dbReference>
<keyword evidence="7 9" id="KW-1133">Transmembrane helix</keyword>
<keyword evidence="8 9" id="KW-0472">Membrane</keyword>
<evidence type="ECO:0000256" key="6">
    <source>
        <dbReference type="ARBA" id="ARBA00022840"/>
    </source>
</evidence>
<evidence type="ECO:0000256" key="4">
    <source>
        <dbReference type="ARBA" id="ARBA00022737"/>
    </source>
</evidence>
<dbReference type="InterPro" id="IPR003439">
    <property type="entry name" value="ABC_transporter-like_ATP-bd"/>
</dbReference>
<feature type="domain" description="ABC transporter" evidence="10">
    <location>
        <begin position="639"/>
        <end position="874"/>
    </location>
</feature>
<evidence type="ECO:0000313" key="12">
    <source>
        <dbReference type="EMBL" id="KAF5363544.1"/>
    </source>
</evidence>
<dbReference type="FunFam" id="3.40.50.300:FF:001354">
    <property type="entry name" value="ATP-binding cassette (ABC) transporter, putative"/>
    <property type="match status" value="1"/>
</dbReference>
<name>A0A8H5GEG7_9AGAR</name>
<dbReference type="InterPro" id="IPR050173">
    <property type="entry name" value="ABC_transporter_C-like"/>
</dbReference>
<dbReference type="PROSITE" id="PS50929">
    <property type="entry name" value="ABC_TM1F"/>
    <property type="match status" value="2"/>
</dbReference>
<feature type="domain" description="ABC transmembrane type-1" evidence="11">
    <location>
        <begin position="320"/>
        <end position="601"/>
    </location>
</feature>
<reference evidence="12 13" key="1">
    <citation type="journal article" date="2020" name="ISME J.">
        <title>Uncovering the hidden diversity of litter-decomposition mechanisms in mushroom-forming fungi.</title>
        <authorList>
            <person name="Floudas D."/>
            <person name="Bentzer J."/>
            <person name="Ahren D."/>
            <person name="Johansson T."/>
            <person name="Persson P."/>
            <person name="Tunlid A."/>
        </authorList>
    </citation>
    <scope>NUCLEOTIDE SEQUENCE [LARGE SCALE GENOMIC DNA]</scope>
    <source>
        <strain evidence="12 13">CBS 146.42</strain>
    </source>
</reference>
<dbReference type="InterPro" id="IPR011527">
    <property type="entry name" value="ABC1_TM_dom"/>
</dbReference>
<keyword evidence="2" id="KW-0813">Transport</keyword>
<comment type="subcellular location">
    <subcellularLocation>
        <location evidence="1">Membrane</location>
        <topology evidence="1">Multi-pass membrane protein</topology>
    </subcellularLocation>
</comment>
<feature type="transmembrane region" description="Helical" evidence="9">
    <location>
        <begin position="134"/>
        <end position="150"/>
    </location>
</feature>
<evidence type="ECO:0000256" key="2">
    <source>
        <dbReference type="ARBA" id="ARBA00022448"/>
    </source>
</evidence>
<dbReference type="InterPro" id="IPR027417">
    <property type="entry name" value="P-loop_NTPase"/>
</dbReference>
<feature type="transmembrane region" description="Helical" evidence="9">
    <location>
        <begin position="1103"/>
        <end position="1125"/>
    </location>
</feature>
<keyword evidence="6" id="KW-0067">ATP-binding</keyword>
<feature type="transmembrane region" description="Helical" evidence="9">
    <location>
        <begin position="542"/>
        <end position="565"/>
    </location>
</feature>
<feature type="domain" description="ABC transmembrane type-1" evidence="11">
    <location>
        <begin position="1004"/>
        <end position="1216"/>
    </location>
</feature>
<dbReference type="PROSITE" id="PS00211">
    <property type="entry name" value="ABC_TRANSPORTER_1"/>
    <property type="match status" value="2"/>
</dbReference>
<evidence type="ECO:0000256" key="5">
    <source>
        <dbReference type="ARBA" id="ARBA00022741"/>
    </source>
</evidence>
<dbReference type="CDD" id="cd03244">
    <property type="entry name" value="ABCC_MRP_domain2"/>
    <property type="match status" value="1"/>
</dbReference>
<evidence type="ECO:0000256" key="7">
    <source>
        <dbReference type="ARBA" id="ARBA00022989"/>
    </source>
</evidence>
<dbReference type="Gene3D" id="3.40.50.300">
    <property type="entry name" value="P-loop containing nucleotide triphosphate hydrolases"/>
    <property type="match status" value="2"/>
</dbReference>